<accession>A0A930UE71</accession>
<dbReference type="RefSeq" id="WP_194313013.1">
    <property type="nucleotide sequence ID" value="NZ_JADHEC010000043.1"/>
</dbReference>
<sequence>MKKNNFFLIATLIICSNNLFGQAENNKFDPSLNEVQKWFTAWDLVYNDVYVLKKIKPVDFVLFDETYVYTTSKITGKDGLNIVGPSLSDMPLTWTKKIHNGKITLPDSTDTEVKVMSFASQLANGSPYFVMPLTSYWLKNKVDDHGIGLETLVTCVFLHEFGHTQQLQSLNDIGKVMEAYSKVYPNDNLNDDILQFYYKNDSIYLKDYKIEADLFRQAALTLDKNERINLTRTALQMLKVRQKKCFEKDGRDIAKMDDFFLTLEGIGQYTAFSWLIHPKGGNLSIDKALIGIKTKWWSQEQGFDTIFLLSKFMKPKKIANYMFGKVLTTSIDLLEKQVKN</sequence>
<comment type="caution">
    <text evidence="1">The sequence shown here is derived from an EMBL/GenBank/DDBJ whole genome shotgun (WGS) entry which is preliminary data.</text>
</comment>
<reference evidence="1" key="1">
    <citation type="submission" date="2020-11" db="EMBL/GenBank/DDBJ databases">
        <title>Genome of Flavobacterium soyangense.</title>
        <authorList>
            <person name="Liu Q."/>
            <person name="Xin Y.-H."/>
        </authorList>
    </citation>
    <scope>NUCLEOTIDE SEQUENCE</scope>
    <source>
        <strain evidence="1">CGMCC 1.13493</strain>
    </source>
</reference>
<evidence type="ECO:0000313" key="2">
    <source>
        <dbReference type="Proteomes" id="UP000646211"/>
    </source>
</evidence>
<proteinExistence type="predicted"/>
<dbReference type="AlphaFoldDB" id="A0A930UE71"/>
<name>A0A930UE71_9FLAO</name>
<evidence type="ECO:0000313" key="1">
    <source>
        <dbReference type="EMBL" id="MBF2709779.1"/>
    </source>
</evidence>
<dbReference type="Proteomes" id="UP000646211">
    <property type="component" value="Unassembled WGS sequence"/>
</dbReference>
<gene>
    <name evidence="1" type="ORF">IR213_14440</name>
</gene>
<protein>
    <submittedName>
        <fullName evidence="1">Uncharacterized protein</fullName>
    </submittedName>
</protein>
<keyword evidence="2" id="KW-1185">Reference proteome</keyword>
<dbReference type="EMBL" id="JADHEC010000043">
    <property type="protein sequence ID" value="MBF2709779.1"/>
    <property type="molecule type" value="Genomic_DNA"/>
</dbReference>
<organism evidence="1 2">
    <name type="scientific">Flavobacterium soyangense</name>
    <dbReference type="NCBI Taxonomy" id="2023265"/>
    <lineage>
        <taxon>Bacteria</taxon>
        <taxon>Pseudomonadati</taxon>
        <taxon>Bacteroidota</taxon>
        <taxon>Flavobacteriia</taxon>
        <taxon>Flavobacteriales</taxon>
        <taxon>Flavobacteriaceae</taxon>
        <taxon>Flavobacterium</taxon>
    </lineage>
</organism>